<evidence type="ECO:0000313" key="2">
    <source>
        <dbReference type="Ensembl" id="ENSKMAP00000030019.1"/>
    </source>
</evidence>
<name>A0A3Q3BSP7_KRYMA</name>
<feature type="transmembrane region" description="Helical" evidence="1">
    <location>
        <begin position="25"/>
        <end position="44"/>
    </location>
</feature>
<keyword evidence="3" id="KW-1185">Reference proteome</keyword>
<keyword evidence="1" id="KW-1133">Transmembrane helix</keyword>
<dbReference type="STRING" id="37003.ENSKMAP00000030019"/>
<dbReference type="Proteomes" id="UP000264800">
    <property type="component" value="Unplaced"/>
</dbReference>
<reference evidence="2" key="1">
    <citation type="submission" date="2025-08" db="UniProtKB">
        <authorList>
            <consortium name="Ensembl"/>
        </authorList>
    </citation>
    <scope>IDENTIFICATION</scope>
</reference>
<dbReference type="Pfam" id="PF08039">
    <property type="entry name" value="Mit_proteolip"/>
    <property type="match status" value="1"/>
</dbReference>
<protein>
    <submittedName>
        <fullName evidence="2">ATP synthase membrane subunit j</fullName>
    </submittedName>
</protein>
<dbReference type="PANTHER" id="PTHR15233:SF1">
    <property type="entry name" value="ATP SYNTHASE SUBUNIT ATP5MJ, MITOCHONDRIAL"/>
    <property type="match status" value="1"/>
</dbReference>
<keyword evidence="1" id="KW-0472">Membrane</keyword>
<proteinExistence type="predicted"/>
<reference evidence="2" key="2">
    <citation type="submission" date="2025-09" db="UniProtKB">
        <authorList>
            <consortium name="Ensembl"/>
        </authorList>
    </citation>
    <scope>IDENTIFICATION</scope>
</reference>
<keyword evidence="1" id="KW-0812">Transmembrane</keyword>
<organism evidence="2 3">
    <name type="scientific">Kryptolebias marmoratus</name>
    <name type="common">Mangrove killifish</name>
    <name type="synonym">Rivulus marmoratus</name>
    <dbReference type="NCBI Taxonomy" id="37003"/>
    <lineage>
        <taxon>Eukaryota</taxon>
        <taxon>Metazoa</taxon>
        <taxon>Chordata</taxon>
        <taxon>Craniata</taxon>
        <taxon>Vertebrata</taxon>
        <taxon>Euteleostomi</taxon>
        <taxon>Actinopterygii</taxon>
        <taxon>Neopterygii</taxon>
        <taxon>Teleostei</taxon>
        <taxon>Neoteleostei</taxon>
        <taxon>Acanthomorphata</taxon>
        <taxon>Ovalentaria</taxon>
        <taxon>Atherinomorphae</taxon>
        <taxon>Cyprinodontiformes</taxon>
        <taxon>Rivulidae</taxon>
        <taxon>Kryptolebias</taxon>
    </lineage>
</organism>
<dbReference type="GeneTree" id="ENSGT01150000287163"/>
<dbReference type="AlphaFoldDB" id="A0A3Q3BSP7"/>
<dbReference type="GO" id="GO:0005739">
    <property type="term" value="C:mitochondrion"/>
    <property type="evidence" value="ECO:0007669"/>
    <property type="project" value="InterPro"/>
</dbReference>
<evidence type="ECO:0000313" key="3">
    <source>
        <dbReference type="Proteomes" id="UP000264800"/>
    </source>
</evidence>
<accession>A0A3Q3BSP7</accession>
<dbReference type="PANTHER" id="PTHR15233">
    <property type="entry name" value="MITOCHONDRIAL PROTEOLIPID"/>
    <property type="match status" value="1"/>
</dbReference>
<dbReference type="InterPro" id="IPR012574">
    <property type="entry name" value="ATP5MJ"/>
</dbReference>
<sequence length="90" mass="10468">MPAGSAFGNWWSLMRPYYTKAYQEMWVGIGIMTVLYYKVSYGAASLNKVCSKRLTELSLFISVRDLFINTPKWFGYPIFFYSEPKLSLIN</sequence>
<evidence type="ECO:0000256" key="1">
    <source>
        <dbReference type="SAM" id="Phobius"/>
    </source>
</evidence>
<dbReference type="Ensembl" id="ENSKMAT00000030391.1">
    <property type="protein sequence ID" value="ENSKMAP00000030019.1"/>
    <property type="gene ID" value="ENSKMAG00000022186.1"/>
</dbReference>